<evidence type="ECO:0000313" key="2">
    <source>
        <dbReference type="Proteomes" id="UP000265520"/>
    </source>
</evidence>
<reference evidence="1 2" key="1">
    <citation type="journal article" date="2018" name="Front. Plant Sci.">
        <title>Red Clover (Trifolium pratense) and Zigzag Clover (T. medium) - A Picture of Genomic Similarities and Differences.</title>
        <authorList>
            <person name="Dluhosova J."/>
            <person name="Istvanek J."/>
            <person name="Nedelnik J."/>
            <person name="Repkova J."/>
        </authorList>
    </citation>
    <scope>NUCLEOTIDE SEQUENCE [LARGE SCALE GENOMIC DNA]</scope>
    <source>
        <strain evidence="2">cv. 10/8</strain>
        <tissue evidence="1">Leaf</tissue>
    </source>
</reference>
<evidence type="ECO:0000313" key="1">
    <source>
        <dbReference type="EMBL" id="MCI19136.1"/>
    </source>
</evidence>
<keyword evidence="2" id="KW-1185">Reference proteome</keyword>
<dbReference type="Proteomes" id="UP000265520">
    <property type="component" value="Unassembled WGS sequence"/>
</dbReference>
<protein>
    <submittedName>
        <fullName evidence="1">DUF4283 domain protein</fullName>
    </submittedName>
</protein>
<feature type="non-terminal residue" evidence="1">
    <location>
        <position position="106"/>
    </location>
</feature>
<comment type="caution">
    <text evidence="1">The sequence shown here is derived from an EMBL/GenBank/DDBJ whole genome shotgun (WGS) entry which is preliminary data.</text>
</comment>
<organism evidence="1 2">
    <name type="scientific">Trifolium medium</name>
    <dbReference type="NCBI Taxonomy" id="97028"/>
    <lineage>
        <taxon>Eukaryota</taxon>
        <taxon>Viridiplantae</taxon>
        <taxon>Streptophyta</taxon>
        <taxon>Embryophyta</taxon>
        <taxon>Tracheophyta</taxon>
        <taxon>Spermatophyta</taxon>
        <taxon>Magnoliopsida</taxon>
        <taxon>eudicotyledons</taxon>
        <taxon>Gunneridae</taxon>
        <taxon>Pentapetalae</taxon>
        <taxon>rosids</taxon>
        <taxon>fabids</taxon>
        <taxon>Fabales</taxon>
        <taxon>Fabaceae</taxon>
        <taxon>Papilionoideae</taxon>
        <taxon>50 kb inversion clade</taxon>
        <taxon>NPAAA clade</taxon>
        <taxon>Hologalegina</taxon>
        <taxon>IRL clade</taxon>
        <taxon>Trifolieae</taxon>
        <taxon>Trifolium</taxon>
    </lineage>
</organism>
<name>A0A392Q6G1_9FABA</name>
<dbReference type="EMBL" id="LXQA010113405">
    <property type="protein sequence ID" value="MCI19136.1"/>
    <property type="molecule type" value="Genomic_DNA"/>
</dbReference>
<sequence>MNEQIGMLICSHIGGSIKYDDTNNYNPWRKYMRLRVAINTQEPLKTEWGFEREQGAEGHTESYCNNKHELGYAEPEKKWENFIRPENGLLGGGTASNKWLRGGMNT</sequence>
<proteinExistence type="predicted"/>
<accession>A0A392Q6G1</accession>
<dbReference type="AlphaFoldDB" id="A0A392Q6G1"/>